<reference evidence="1 2" key="1">
    <citation type="submission" date="2023-02" db="EMBL/GenBank/DDBJ databases">
        <title>Devosia algicola sp. nov., isolated from the phycosphere of marine algae.</title>
        <authorList>
            <person name="Kim J.M."/>
            <person name="Lee J.K."/>
            <person name="Choi B.J."/>
            <person name="Bayburt H."/>
            <person name="Jeon C.O."/>
        </authorList>
    </citation>
    <scope>NUCLEOTIDE SEQUENCE [LARGE SCALE GENOMIC DNA]</scope>
    <source>
        <strain evidence="1 2">G20-9</strain>
    </source>
</reference>
<organism evidence="1 2">
    <name type="scientific">Devosia algicola</name>
    <dbReference type="NCBI Taxonomy" id="3026418"/>
    <lineage>
        <taxon>Bacteria</taxon>
        <taxon>Pseudomonadati</taxon>
        <taxon>Pseudomonadota</taxon>
        <taxon>Alphaproteobacteria</taxon>
        <taxon>Hyphomicrobiales</taxon>
        <taxon>Devosiaceae</taxon>
        <taxon>Devosia</taxon>
    </lineage>
</organism>
<proteinExistence type="predicted"/>
<sequence length="127" mass="13131">MNTPAHRIVREMGTALAVLAIYLLTVLVPMHLSRASQLELDALGYATLAPGWALCGAPDTKGGTDTHLTRCPIAGVAKQSIAAPVVPVLTVGLNVAALPVVYPPVPGLIRPAISDHDAPARGPPDFT</sequence>
<name>A0ABY7YLP3_9HYPH</name>
<dbReference type="Proteomes" id="UP001220530">
    <property type="component" value="Chromosome"/>
</dbReference>
<dbReference type="RefSeq" id="WP_282218630.1">
    <property type="nucleotide sequence ID" value="NZ_CP118246.1"/>
</dbReference>
<dbReference type="EMBL" id="CP118246">
    <property type="protein sequence ID" value="WDR02225.1"/>
    <property type="molecule type" value="Genomic_DNA"/>
</dbReference>
<protein>
    <recommendedName>
        <fullName evidence="3">DUF2946 domain-containing protein</fullName>
    </recommendedName>
</protein>
<evidence type="ECO:0000313" key="2">
    <source>
        <dbReference type="Proteomes" id="UP001220530"/>
    </source>
</evidence>
<keyword evidence="2" id="KW-1185">Reference proteome</keyword>
<gene>
    <name evidence="1" type="ORF">PSQ19_16525</name>
</gene>
<accession>A0ABY7YLP3</accession>
<evidence type="ECO:0000313" key="1">
    <source>
        <dbReference type="EMBL" id="WDR02225.1"/>
    </source>
</evidence>
<evidence type="ECO:0008006" key="3">
    <source>
        <dbReference type="Google" id="ProtNLM"/>
    </source>
</evidence>